<accession>A0A0F8YQD9</accession>
<reference evidence="1" key="1">
    <citation type="journal article" date="2015" name="Nature">
        <title>Complex archaea that bridge the gap between prokaryotes and eukaryotes.</title>
        <authorList>
            <person name="Spang A."/>
            <person name="Saw J.H."/>
            <person name="Jorgensen S.L."/>
            <person name="Zaremba-Niedzwiedzka K."/>
            <person name="Martijn J."/>
            <person name="Lind A.E."/>
            <person name="van Eijk R."/>
            <person name="Schleper C."/>
            <person name="Guy L."/>
            <person name="Ettema T.J."/>
        </authorList>
    </citation>
    <scope>NUCLEOTIDE SEQUENCE</scope>
</reference>
<dbReference type="Gene3D" id="2.40.10.270">
    <property type="entry name" value="Bacteriophage SPP1 head-tail adaptor protein"/>
    <property type="match status" value="1"/>
</dbReference>
<protein>
    <recommendedName>
        <fullName evidence="2">Phage head-tail adaptor</fullName>
    </recommendedName>
</protein>
<evidence type="ECO:0008006" key="2">
    <source>
        <dbReference type="Google" id="ProtNLM"/>
    </source>
</evidence>
<dbReference type="Pfam" id="PF05521">
    <property type="entry name" value="Phage_HCP"/>
    <property type="match status" value="1"/>
</dbReference>
<gene>
    <name evidence="1" type="ORF">LCGC14_2868490</name>
</gene>
<name>A0A0F8YQD9_9ZZZZ</name>
<dbReference type="NCBIfam" id="TIGR01563">
    <property type="entry name" value="gp16_SPP1"/>
    <property type="match status" value="1"/>
</dbReference>
<dbReference type="EMBL" id="LAZR01055624">
    <property type="protein sequence ID" value="KKK75960.1"/>
    <property type="molecule type" value="Genomic_DNA"/>
</dbReference>
<comment type="caution">
    <text evidence="1">The sequence shown here is derived from an EMBL/GenBank/DDBJ whole genome shotgun (WGS) entry which is preliminary data.</text>
</comment>
<evidence type="ECO:0000313" key="1">
    <source>
        <dbReference type="EMBL" id="KKK75960.1"/>
    </source>
</evidence>
<proteinExistence type="predicted"/>
<sequence>MRAGKLRHRIELQSVGRAKADDGQSIETFTTYATVWADIKPMRGAEAIEAQQQSGQNWFKITVRYNASINIKDRIAFKSRVFEVNYALDFEERKIFQELTCTEIV</sequence>
<dbReference type="InterPro" id="IPR008767">
    <property type="entry name" value="Phage_SPP1_head-tail_adaptor"/>
</dbReference>
<dbReference type="AlphaFoldDB" id="A0A0F8YQD9"/>
<organism evidence="1">
    <name type="scientific">marine sediment metagenome</name>
    <dbReference type="NCBI Taxonomy" id="412755"/>
    <lineage>
        <taxon>unclassified sequences</taxon>
        <taxon>metagenomes</taxon>
        <taxon>ecological metagenomes</taxon>
    </lineage>
</organism>
<dbReference type="InterPro" id="IPR038666">
    <property type="entry name" value="SSP1_head-tail_sf"/>
</dbReference>